<sequence length="151" mass="18084">MNINVENYWKKFIKENKLNEKIIYTEHFYFGNTEEMANDLGKLVLNGTKKATSSLLKQYEIENENIPKVDQYSIVTDFKGNPKCIIKTTNVRFIKYKDMTFDICKLEGEDDNLESWKNKHYTFFKRIADENNFVFNEDLVIVFEEFKLVYK</sequence>
<dbReference type="PIRSF" id="PIRSF021320">
    <property type="entry name" value="DUF984"/>
    <property type="match status" value="1"/>
</dbReference>
<dbReference type="PATRIC" id="fig|216942.3.peg.1032"/>
<evidence type="ECO:0000259" key="1">
    <source>
        <dbReference type="SMART" id="SM01022"/>
    </source>
</evidence>
<dbReference type="Gene3D" id="3.10.400.10">
    <property type="entry name" value="Sulfate adenylyltransferase"/>
    <property type="match status" value="1"/>
</dbReference>
<protein>
    <recommendedName>
        <fullName evidence="1">ASCH domain-containing protein</fullName>
    </recommendedName>
</protein>
<dbReference type="KEGG" id="sll:SLITO_v1c10160"/>
<name>A0A0K1W3E3_9MOLU</name>
<dbReference type="CDD" id="cd06553">
    <property type="entry name" value="ASCH_Ef3133_like"/>
    <property type="match status" value="1"/>
</dbReference>
<dbReference type="Pfam" id="PF04266">
    <property type="entry name" value="ASCH"/>
    <property type="match status" value="1"/>
</dbReference>
<dbReference type="SUPFAM" id="SSF88697">
    <property type="entry name" value="PUA domain-like"/>
    <property type="match status" value="1"/>
</dbReference>
<proteinExistence type="predicted"/>
<evidence type="ECO:0000313" key="2">
    <source>
        <dbReference type="EMBL" id="AKX34627.1"/>
    </source>
</evidence>
<gene>
    <name evidence="2" type="ORF">SLITO_v1c10160</name>
</gene>
<organism evidence="2 3">
    <name type="scientific">Spiroplasma litorale</name>
    <dbReference type="NCBI Taxonomy" id="216942"/>
    <lineage>
        <taxon>Bacteria</taxon>
        <taxon>Bacillati</taxon>
        <taxon>Mycoplasmatota</taxon>
        <taxon>Mollicutes</taxon>
        <taxon>Entomoplasmatales</taxon>
        <taxon>Spiroplasmataceae</taxon>
        <taxon>Spiroplasma</taxon>
    </lineage>
</organism>
<dbReference type="InterPro" id="IPR015947">
    <property type="entry name" value="PUA-like_sf"/>
</dbReference>
<keyword evidence="3" id="KW-1185">Reference proteome</keyword>
<dbReference type="InterPro" id="IPR009326">
    <property type="entry name" value="DUF984"/>
</dbReference>
<dbReference type="OrthoDB" id="9807542at2"/>
<dbReference type="PANTHER" id="PTHR39203:SF1">
    <property type="entry name" value="CYTOPLASMIC PROTEIN"/>
    <property type="match status" value="1"/>
</dbReference>
<dbReference type="AlphaFoldDB" id="A0A0K1W3E3"/>
<dbReference type="EMBL" id="CP012357">
    <property type="protein sequence ID" value="AKX34627.1"/>
    <property type="molecule type" value="Genomic_DNA"/>
</dbReference>
<evidence type="ECO:0000313" key="3">
    <source>
        <dbReference type="Proteomes" id="UP000067476"/>
    </source>
</evidence>
<dbReference type="Proteomes" id="UP000067476">
    <property type="component" value="Chromosome"/>
</dbReference>
<dbReference type="SMART" id="SM01022">
    <property type="entry name" value="ASCH"/>
    <property type="match status" value="1"/>
</dbReference>
<dbReference type="RefSeq" id="WP_083433389.1">
    <property type="nucleotide sequence ID" value="NZ_CP012357.1"/>
</dbReference>
<accession>A0A0K1W3E3</accession>
<dbReference type="PANTHER" id="PTHR39203">
    <property type="entry name" value="CYTOPLASMIC PROTEIN-RELATED"/>
    <property type="match status" value="1"/>
</dbReference>
<dbReference type="STRING" id="216942.SLITO_v1c10160"/>
<reference evidence="2 3" key="1">
    <citation type="journal article" date="2015" name="Genome Announc.">
        <title>Complete Genome Sequence of Spiroplasma litorale TN-1T (DSM 21781), a Bacterium Isolated from a Green-Eyed Horsefly (Tabanus nigrovittatus).</title>
        <authorList>
            <person name="Lo W.S."/>
            <person name="Lai Y.C."/>
            <person name="Lien Y.W."/>
            <person name="Wang T.H."/>
            <person name="Kuo C.H."/>
        </authorList>
    </citation>
    <scope>NUCLEOTIDE SEQUENCE [LARGE SCALE GENOMIC DNA]</scope>
    <source>
        <strain evidence="2 3">TN-1</strain>
    </source>
</reference>
<dbReference type="InterPro" id="IPR007374">
    <property type="entry name" value="ASCH_domain"/>
</dbReference>
<feature type="domain" description="ASCH" evidence="1">
    <location>
        <begin position="28"/>
        <end position="150"/>
    </location>
</feature>